<reference evidence="2" key="1">
    <citation type="submission" date="2020-03" db="EMBL/GenBank/DDBJ databases">
        <title>The deep terrestrial virosphere.</title>
        <authorList>
            <person name="Holmfeldt K."/>
            <person name="Nilsson E."/>
            <person name="Simone D."/>
            <person name="Lopez-Fernandez M."/>
            <person name="Wu X."/>
            <person name="de Brujin I."/>
            <person name="Lundin D."/>
            <person name="Andersson A."/>
            <person name="Bertilsson S."/>
            <person name="Dopson M."/>
        </authorList>
    </citation>
    <scope>NUCLEOTIDE SEQUENCE</scope>
    <source>
        <strain evidence="1">MM171A00145</strain>
        <strain evidence="2">MM171B01052</strain>
    </source>
</reference>
<dbReference type="EMBL" id="MT143811">
    <property type="protein sequence ID" value="QJB02860.1"/>
    <property type="molecule type" value="Genomic_DNA"/>
</dbReference>
<dbReference type="Pfam" id="PF11681">
    <property type="entry name" value="Phage_Tube_PhiTE"/>
    <property type="match status" value="1"/>
</dbReference>
<proteinExistence type="predicted"/>
<protein>
    <submittedName>
        <fullName evidence="2">Uncharacterized protein</fullName>
    </submittedName>
</protein>
<organism evidence="2">
    <name type="scientific">viral metagenome</name>
    <dbReference type="NCBI Taxonomy" id="1070528"/>
    <lineage>
        <taxon>unclassified sequences</taxon>
        <taxon>metagenomes</taxon>
        <taxon>organismal metagenomes</taxon>
    </lineage>
</organism>
<name>A0A6M3M9I2_9ZZZZ</name>
<accession>A0A6M3M9I2</accession>
<evidence type="ECO:0000313" key="2">
    <source>
        <dbReference type="EMBL" id="QJB02860.1"/>
    </source>
</evidence>
<dbReference type="InterPro" id="IPR021695">
    <property type="entry name" value="Phage_KPP10_Orf10"/>
</dbReference>
<gene>
    <name evidence="1" type="ORF">MM171A00145_0062</name>
    <name evidence="2" type="ORF">MM171B01052_0014</name>
</gene>
<dbReference type="AlphaFoldDB" id="A0A6M3M9I2"/>
<evidence type="ECO:0000313" key="1">
    <source>
        <dbReference type="EMBL" id="QJB01125.1"/>
    </source>
</evidence>
<dbReference type="EMBL" id="MT143705">
    <property type="protein sequence ID" value="QJB01125.1"/>
    <property type="molecule type" value="Genomic_DNA"/>
</dbReference>
<sequence length="148" mass="15816">MGRAKHHNLDAVIASLGGILLSGYGDSDALTIEPNSDSADVSVGADGETVVNVINDDNYLLTIHLMETSAAVVQLDVLYKAQRTAMRIGPLLPQPFRMSDPISGESVSTDRTVFLRPPDRSKGSKSGMREYKLLLSAPTIIPPALNVV</sequence>